<dbReference type="NCBIfam" id="NF033543">
    <property type="entry name" value="transpos_IS256"/>
    <property type="match status" value="1"/>
</dbReference>
<keyword evidence="3 6" id="KW-0815">Transposition</keyword>
<evidence type="ECO:0000256" key="2">
    <source>
        <dbReference type="ARBA" id="ARBA00010961"/>
    </source>
</evidence>
<dbReference type="PANTHER" id="PTHR33217">
    <property type="entry name" value="TRANSPOSASE FOR INSERTION SEQUENCE ELEMENT IS1081"/>
    <property type="match status" value="1"/>
</dbReference>
<keyword evidence="4 6" id="KW-0238">DNA-binding</keyword>
<dbReference type="AlphaFoldDB" id="A0A0S3QU69"/>
<dbReference type="RefSeq" id="WP_068549878.1">
    <property type="nucleotide sequence ID" value="NZ_AP013035.1"/>
</dbReference>
<reference evidence="8" key="1">
    <citation type="journal article" date="2018" name="Science">
        <title>A primordial and reversible TCA cycle in a facultatively chemolithoautotrophic thermophile.</title>
        <authorList>
            <person name="Nunoura T."/>
            <person name="Chikaraishi Y."/>
            <person name="Izaki R."/>
            <person name="Suwa T."/>
            <person name="Sato T."/>
            <person name="Harada T."/>
            <person name="Mori K."/>
            <person name="Kato Y."/>
            <person name="Miyazaki M."/>
            <person name="Shimamura S."/>
            <person name="Yanagawa K."/>
            <person name="Shuto A."/>
            <person name="Ohkouchi N."/>
            <person name="Fujita N."/>
            <person name="Takaki Y."/>
            <person name="Atomi H."/>
            <person name="Takai K."/>
        </authorList>
    </citation>
    <scope>NUCLEOTIDE SEQUENCE [LARGE SCALE GENOMIC DNA]</scope>
    <source>
        <strain evidence="8">DSM 17441 / JCM 13301 / NBRC 103674 / ABI70S6</strain>
    </source>
</reference>
<dbReference type="OrthoDB" id="10213at2"/>
<dbReference type="GO" id="GO:0004803">
    <property type="term" value="F:transposase activity"/>
    <property type="evidence" value="ECO:0007669"/>
    <property type="project" value="UniProtKB-UniRule"/>
</dbReference>
<keyword evidence="5 6" id="KW-0233">DNA recombination</keyword>
<protein>
    <recommendedName>
        <fullName evidence="6">Mutator family transposase</fullName>
    </recommendedName>
</protein>
<accession>A0A0S3QU69</accession>
<dbReference type="Proteomes" id="UP000063234">
    <property type="component" value="Chromosome"/>
</dbReference>
<dbReference type="GO" id="GO:0006313">
    <property type="term" value="P:DNA transposition"/>
    <property type="evidence" value="ECO:0007669"/>
    <property type="project" value="UniProtKB-UniRule"/>
</dbReference>
<evidence type="ECO:0000256" key="5">
    <source>
        <dbReference type="ARBA" id="ARBA00023172"/>
    </source>
</evidence>
<dbReference type="EMBL" id="AP013035">
    <property type="protein sequence ID" value="BAT71886.1"/>
    <property type="molecule type" value="Genomic_DNA"/>
</dbReference>
<dbReference type="KEGG" id="ttk:TST_1092"/>
<organism evidence="7 8">
    <name type="scientific">Thermosulfidibacter takaii (strain DSM 17441 / JCM 13301 / NBRC 103674 / ABI70S6)</name>
    <dbReference type="NCBI Taxonomy" id="1298851"/>
    <lineage>
        <taxon>Bacteria</taxon>
        <taxon>Pseudomonadati</taxon>
        <taxon>Thermosulfidibacterota</taxon>
        <taxon>Thermosulfidibacteria</taxon>
        <taxon>Thermosulfidibacterales</taxon>
        <taxon>Thermosulfidibacteraceae</taxon>
    </lineage>
</organism>
<evidence type="ECO:0000313" key="8">
    <source>
        <dbReference type="Proteomes" id="UP000063234"/>
    </source>
</evidence>
<keyword evidence="8" id="KW-1185">Reference proteome</keyword>
<dbReference type="Pfam" id="PF00872">
    <property type="entry name" value="Transposase_mut"/>
    <property type="match status" value="1"/>
</dbReference>
<dbReference type="GO" id="GO:0003677">
    <property type="term" value="F:DNA binding"/>
    <property type="evidence" value="ECO:0007669"/>
    <property type="project" value="UniProtKB-UniRule"/>
</dbReference>
<comment type="function">
    <text evidence="1 6">Required for the transposition of the insertion element.</text>
</comment>
<evidence type="ECO:0000256" key="6">
    <source>
        <dbReference type="RuleBase" id="RU365089"/>
    </source>
</evidence>
<evidence type="ECO:0000256" key="1">
    <source>
        <dbReference type="ARBA" id="ARBA00002190"/>
    </source>
</evidence>
<evidence type="ECO:0000256" key="3">
    <source>
        <dbReference type="ARBA" id="ARBA00022578"/>
    </source>
</evidence>
<gene>
    <name evidence="7" type="ORF">TST_1092</name>
</gene>
<evidence type="ECO:0000313" key="7">
    <source>
        <dbReference type="EMBL" id="BAT71886.1"/>
    </source>
</evidence>
<keyword evidence="6" id="KW-0814">Transposable element</keyword>
<comment type="similarity">
    <text evidence="2 6">Belongs to the transposase mutator family.</text>
</comment>
<sequence>MDQTELLKLIQQKVMEVVKELIEKLSLEEREIYLEEHPETRANGFYERKLNTTYGGIENLRIPRTRDGQFKPHIIPYRKRALFDLEEMVTLLFASRVSMRQVSRFINTVYGVYYSPSSISRLANVAKETIEAWRNRELLEEYYAIYIDATFLNITRGYTSKEPVYVVLGVDSKGMREILGFWLFGAEGESSYNWQDILRDLKRRGVERVKIFVSDDLPGLKEAIRLEFPSADHQLCISHAVRNSLNKVRRRDKSAVAEDLRKIFTAENIDEAKTELESFARKWRKRYPQMVSYWEQNFEYLVAFLNYPKSIRPHIYTTNLLERLMKEIKRRVKVIEVFSTPESAYKIIYLVLAEMNERYERTRLIGFALLNQEEGLVFNSGHN</sequence>
<name>A0A0S3QU69_THET7</name>
<evidence type="ECO:0000256" key="4">
    <source>
        <dbReference type="ARBA" id="ARBA00023125"/>
    </source>
</evidence>
<dbReference type="PANTHER" id="PTHR33217:SF8">
    <property type="entry name" value="MUTATOR FAMILY TRANSPOSASE"/>
    <property type="match status" value="1"/>
</dbReference>
<dbReference type="InterPro" id="IPR001207">
    <property type="entry name" value="Transposase_mutator"/>
</dbReference>
<proteinExistence type="inferred from homology"/>